<name>A0A9W9WDM8_9EURO</name>
<feature type="domain" description="Serine hydrolase" evidence="2">
    <location>
        <begin position="4"/>
        <end position="205"/>
    </location>
</feature>
<organism evidence="3 4">
    <name type="scientific">Penicillium desertorum</name>
    <dbReference type="NCBI Taxonomy" id="1303715"/>
    <lineage>
        <taxon>Eukaryota</taxon>
        <taxon>Fungi</taxon>
        <taxon>Dikarya</taxon>
        <taxon>Ascomycota</taxon>
        <taxon>Pezizomycotina</taxon>
        <taxon>Eurotiomycetes</taxon>
        <taxon>Eurotiomycetidae</taxon>
        <taxon>Eurotiales</taxon>
        <taxon>Aspergillaceae</taxon>
        <taxon>Penicillium</taxon>
    </lineage>
</organism>
<dbReference type="GO" id="GO:0017000">
    <property type="term" value="P:antibiotic biosynthetic process"/>
    <property type="evidence" value="ECO:0007669"/>
    <property type="project" value="UniProtKB-ARBA"/>
</dbReference>
<dbReference type="InterPro" id="IPR005645">
    <property type="entry name" value="FSH-like_dom"/>
</dbReference>
<dbReference type="PANTHER" id="PTHR48070:SF6">
    <property type="entry name" value="ESTERASE OVCA2"/>
    <property type="match status" value="1"/>
</dbReference>
<evidence type="ECO:0000313" key="4">
    <source>
        <dbReference type="Proteomes" id="UP001147760"/>
    </source>
</evidence>
<reference evidence="3" key="2">
    <citation type="journal article" date="2023" name="IMA Fungus">
        <title>Comparative genomic study of the Penicillium genus elucidates a diverse pangenome and 15 lateral gene transfer events.</title>
        <authorList>
            <person name="Petersen C."/>
            <person name="Sorensen T."/>
            <person name="Nielsen M.R."/>
            <person name="Sondergaard T.E."/>
            <person name="Sorensen J.L."/>
            <person name="Fitzpatrick D.A."/>
            <person name="Frisvad J.C."/>
            <person name="Nielsen K.L."/>
        </authorList>
    </citation>
    <scope>NUCLEOTIDE SEQUENCE</scope>
    <source>
        <strain evidence="3">IBT 17660</strain>
    </source>
</reference>
<dbReference type="OrthoDB" id="2094269at2759"/>
<dbReference type="GO" id="GO:0072330">
    <property type="term" value="P:monocarboxylic acid biosynthetic process"/>
    <property type="evidence" value="ECO:0007669"/>
    <property type="project" value="UniProtKB-ARBA"/>
</dbReference>
<gene>
    <name evidence="3" type="ORF">N7530_012736</name>
</gene>
<dbReference type="Gene3D" id="3.40.50.1820">
    <property type="entry name" value="alpha/beta hydrolase"/>
    <property type="match status" value="1"/>
</dbReference>
<dbReference type="GO" id="GO:0005634">
    <property type="term" value="C:nucleus"/>
    <property type="evidence" value="ECO:0007669"/>
    <property type="project" value="TreeGrafter"/>
</dbReference>
<dbReference type="SUPFAM" id="SSF53474">
    <property type="entry name" value="alpha/beta-Hydrolases"/>
    <property type="match status" value="1"/>
</dbReference>
<dbReference type="PANTHER" id="PTHR48070">
    <property type="entry name" value="ESTERASE OVCA2"/>
    <property type="match status" value="1"/>
</dbReference>
<dbReference type="EMBL" id="JAPWDO010000010">
    <property type="protein sequence ID" value="KAJ5454967.1"/>
    <property type="molecule type" value="Genomic_DNA"/>
</dbReference>
<keyword evidence="4" id="KW-1185">Reference proteome</keyword>
<dbReference type="InterPro" id="IPR050593">
    <property type="entry name" value="LovG"/>
</dbReference>
<dbReference type="GO" id="GO:0005737">
    <property type="term" value="C:cytoplasm"/>
    <property type="evidence" value="ECO:0007669"/>
    <property type="project" value="TreeGrafter"/>
</dbReference>
<evidence type="ECO:0000259" key="2">
    <source>
        <dbReference type="Pfam" id="PF03959"/>
    </source>
</evidence>
<dbReference type="Pfam" id="PF03959">
    <property type="entry name" value="FSH1"/>
    <property type="match status" value="1"/>
</dbReference>
<dbReference type="AlphaFoldDB" id="A0A9W9WDM8"/>
<dbReference type="GO" id="GO:0019748">
    <property type="term" value="P:secondary metabolic process"/>
    <property type="evidence" value="ECO:0007669"/>
    <property type="project" value="TreeGrafter"/>
</dbReference>
<keyword evidence="1" id="KW-0378">Hydrolase</keyword>
<dbReference type="GO" id="GO:0016787">
    <property type="term" value="F:hydrolase activity"/>
    <property type="evidence" value="ECO:0007669"/>
    <property type="project" value="UniProtKB-KW"/>
</dbReference>
<sequence>MSTKIYKVLMLHGHGQSADIFKPKTRYVRNVLRTLSNEMDFEFHYLSGVLSAYPDDSDLKDQRVWGYGEPENDKINGLEKSIEHILDALDQDGPFIGIVGFSSGAAMTAIVASILEKRTPICGVSWKRRHPQLRFAICLSGFKLKNKSYEAFYFPKIITPMFHAVGELDATVSPTQTRNLARCCFSPWFYEFFGGHYVPQSKDFLGFSQSLKSFLTAALGLSERVQESWVDIDIVDEKLKRKAPFLPCMSSNRQLR</sequence>
<dbReference type="InterPro" id="IPR029058">
    <property type="entry name" value="AB_hydrolase_fold"/>
</dbReference>
<evidence type="ECO:0000313" key="3">
    <source>
        <dbReference type="EMBL" id="KAJ5454967.1"/>
    </source>
</evidence>
<protein>
    <recommendedName>
        <fullName evidence="2">Serine hydrolase domain-containing protein</fullName>
    </recommendedName>
</protein>
<accession>A0A9W9WDM8</accession>
<reference evidence="3" key="1">
    <citation type="submission" date="2022-12" db="EMBL/GenBank/DDBJ databases">
        <authorList>
            <person name="Petersen C."/>
        </authorList>
    </citation>
    <scope>NUCLEOTIDE SEQUENCE</scope>
    <source>
        <strain evidence="3">IBT 17660</strain>
    </source>
</reference>
<comment type="caution">
    <text evidence="3">The sequence shown here is derived from an EMBL/GenBank/DDBJ whole genome shotgun (WGS) entry which is preliminary data.</text>
</comment>
<dbReference type="Proteomes" id="UP001147760">
    <property type="component" value="Unassembled WGS sequence"/>
</dbReference>
<evidence type="ECO:0000256" key="1">
    <source>
        <dbReference type="ARBA" id="ARBA00022801"/>
    </source>
</evidence>
<proteinExistence type="predicted"/>